<organism evidence="2 3">
    <name type="scientific">Dibothriocephalus latus</name>
    <name type="common">Fish tapeworm</name>
    <name type="synonym">Diphyllobothrium latum</name>
    <dbReference type="NCBI Taxonomy" id="60516"/>
    <lineage>
        <taxon>Eukaryota</taxon>
        <taxon>Metazoa</taxon>
        <taxon>Spiralia</taxon>
        <taxon>Lophotrochozoa</taxon>
        <taxon>Platyhelminthes</taxon>
        <taxon>Cestoda</taxon>
        <taxon>Eucestoda</taxon>
        <taxon>Diphyllobothriidea</taxon>
        <taxon>Diphyllobothriidae</taxon>
        <taxon>Dibothriocephalus</taxon>
    </lineage>
</organism>
<evidence type="ECO:0000313" key="3">
    <source>
        <dbReference type="Proteomes" id="UP000281553"/>
    </source>
</evidence>
<evidence type="ECO:0000256" key="1">
    <source>
        <dbReference type="SAM" id="MobiDB-lite"/>
    </source>
</evidence>
<proteinExistence type="predicted"/>
<dbReference type="EMBL" id="UYRU01007438">
    <property type="protein sequence ID" value="VDK41129.1"/>
    <property type="molecule type" value="Genomic_DNA"/>
</dbReference>
<gene>
    <name evidence="2" type="ORF">DILT_LOCUS1207</name>
</gene>
<sequence>MTASSVRTTDVVAEVEPSQKVEDSATAGEEVDKGELNVESTLKEETASGGVAPQHGLDEEQDIPLSLSTMGGEHAAVLRHSILIRDPQSKLAQADLEVFNAVGDAASREF</sequence>
<dbReference type="Proteomes" id="UP000281553">
    <property type="component" value="Unassembled WGS sequence"/>
</dbReference>
<protein>
    <submittedName>
        <fullName evidence="2">Uncharacterized protein</fullName>
    </submittedName>
</protein>
<accession>A0A3P6PYG3</accession>
<reference evidence="2 3" key="1">
    <citation type="submission" date="2018-11" db="EMBL/GenBank/DDBJ databases">
        <authorList>
            <consortium name="Pathogen Informatics"/>
        </authorList>
    </citation>
    <scope>NUCLEOTIDE SEQUENCE [LARGE SCALE GENOMIC DNA]</scope>
</reference>
<evidence type="ECO:0000313" key="2">
    <source>
        <dbReference type="EMBL" id="VDK41129.1"/>
    </source>
</evidence>
<name>A0A3P6PYG3_DIBLA</name>
<dbReference type="AlphaFoldDB" id="A0A3P6PYG3"/>
<feature type="region of interest" description="Disordered" evidence="1">
    <location>
        <begin position="1"/>
        <end position="38"/>
    </location>
</feature>
<keyword evidence="3" id="KW-1185">Reference proteome</keyword>